<dbReference type="GO" id="GO:0008408">
    <property type="term" value="F:3'-5' exonuclease activity"/>
    <property type="evidence" value="ECO:0007669"/>
    <property type="project" value="InterPro"/>
</dbReference>
<comment type="similarity">
    <text evidence="2 10">Belongs to the beta sliding clamp family.</text>
</comment>
<keyword evidence="8 10" id="KW-0239">DNA-directed DNA polymerase</keyword>
<accession>A0A6P2CNX1</accession>
<evidence type="ECO:0000256" key="1">
    <source>
        <dbReference type="ARBA" id="ARBA00004496"/>
    </source>
</evidence>
<evidence type="ECO:0000259" key="13">
    <source>
        <dbReference type="Pfam" id="PF02768"/>
    </source>
</evidence>
<evidence type="ECO:0000313" key="15">
    <source>
        <dbReference type="Proteomes" id="UP000464178"/>
    </source>
</evidence>
<keyword evidence="9" id="KW-0238">DNA-binding</keyword>
<dbReference type="InterPro" id="IPR022637">
    <property type="entry name" value="DNA_polIII_beta_cen"/>
</dbReference>
<evidence type="ECO:0000256" key="9">
    <source>
        <dbReference type="ARBA" id="ARBA00023125"/>
    </source>
</evidence>
<dbReference type="Proteomes" id="UP000464178">
    <property type="component" value="Chromosome"/>
</dbReference>
<dbReference type="PANTHER" id="PTHR30478:SF0">
    <property type="entry name" value="BETA SLIDING CLAMP"/>
    <property type="match status" value="1"/>
</dbReference>
<dbReference type="CDD" id="cd00140">
    <property type="entry name" value="beta_clamp"/>
    <property type="match status" value="1"/>
</dbReference>
<dbReference type="InterPro" id="IPR001001">
    <property type="entry name" value="DNA_polIII_beta"/>
</dbReference>
<dbReference type="GO" id="GO:0009360">
    <property type="term" value="C:DNA polymerase III complex"/>
    <property type="evidence" value="ECO:0007669"/>
    <property type="project" value="InterPro"/>
</dbReference>
<dbReference type="Pfam" id="PF02768">
    <property type="entry name" value="DNA_pol3_beta_3"/>
    <property type="match status" value="1"/>
</dbReference>
<evidence type="ECO:0000256" key="2">
    <source>
        <dbReference type="ARBA" id="ARBA00010752"/>
    </source>
</evidence>
<dbReference type="InterPro" id="IPR046938">
    <property type="entry name" value="DNA_clamp_sf"/>
</dbReference>
<dbReference type="GO" id="GO:0006271">
    <property type="term" value="P:DNA strand elongation involved in DNA replication"/>
    <property type="evidence" value="ECO:0007669"/>
    <property type="project" value="TreeGrafter"/>
</dbReference>
<organism evidence="14 15">
    <name type="scientific">Gemmata massiliana</name>
    <dbReference type="NCBI Taxonomy" id="1210884"/>
    <lineage>
        <taxon>Bacteria</taxon>
        <taxon>Pseudomonadati</taxon>
        <taxon>Planctomycetota</taxon>
        <taxon>Planctomycetia</taxon>
        <taxon>Gemmatales</taxon>
        <taxon>Gemmataceae</taxon>
        <taxon>Gemmata</taxon>
    </lineage>
</organism>
<dbReference type="GO" id="GO:0003677">
    <property type="term" value="F:DNA binding"/>
    <property type="evidence" value="ECO:0007669"/>
    <property type="project" value="UniProtKB-UniRule"/>
</dbReference>
<proteinExistence type="inferred from homology"/>
<reference evidence="14 15" key="1">
    <citation type="submission" date="2019-05" db="EMBL/GenBank/DDBJ databases">
        <authorList>
            <consortium name="Science for Life Laboratories"/>
        </authorList>
    </citation>
    <scope>NUCLEOTIDE SEQUENCE [LARGE SCALE GENOMIC DNA]</scope>
    <source>
        <strain evidence="14">Soil9</strain>
    </source>
</reference>
<dbReference type="NCBIfam" id="TIGR00663">
    <property type="entry name" value="dnan"/>
    <property type="match status" value="1"/>
</dbReference>
<dbReference type="AlphaFoldDB" id="A0A6P2CNX1"/>
<keyword evidence="4 10" id="KW-0963">Cytoplasm</keyword>
<evidence type="ECO:0000256" key="3">
    <source>
        <dbReference type="ARBA" id="ARBA00021035"/>
    </source>
</evidence>
<dbReference type="PIRSF" id="PIRSF000804">
    <property type="entry name" value="DNA_pol_III_b"/>
    <property type="match status" value="1"/>
</dbReference>
<dbReference type="GO" id="GO:0005737">
    <property type="term" value="C:cytoplasm"/>
    <property type="evidence" value="ECO:0007669"/>
    <property type="project" value="UniProtKB-SubCell"/>
</dbReference>
<comment type="subcellular location">
    <subcellularLocation>
        <location evidence="1 10">Cytoplasm</location>
    </subcellularLocation>
</comment>
<dbReference type="Pfam" id="PF00712">
    <property type="entry name" value="DNA_pol3_beta"/>
    <property type="match status" value="1"/>
</dbReference>
<comment type="function">
    <text evidence="10">Confers DNA tethering and processivity to DNA polymerases and other proteins. Acts as a clamp, forming a ring around DNA (a reaction catalyzed by the clamp-loading complex) which diffuses in an ATP-independent manner freely and bidirectionally along dsDNA. Initially characterized for its ability to contact the catalytic subunit of DNA polymerase III (Pol III), a complex, multichain enzyme responsible for most of the replicative synthesis in bacteria; Pol III exhibits 3'-5' exonuclease proofreading activity. The beta chain is required for initiation of replication as well as for processivity of DNA replication.</text>
</comment>
<evidence type="ECO:0000313" key="14">
    <source>
        <dbReference type="EMBL" id="VTR90701.1"/>
    </source>
</evidence>
<dbReference type="GO" id="GO:0003887">
    <property type="term" value="F:DNA-directed DNA polymerase activity"/>
    <property type="evidence" value="ECO:0007669"/>
    <property type="project" value="UniProtKB-UniRule"/>
</dbReference>
<gene>
    <name evidence="14" type="ORF">SOIL9_70130</name>
</gene>
<dbReference type="Pfam" id="PF02767">
    <property type="entry name" value="DNA_pol3_beta_2"/>
    <property type="match status" value="1"/>
</dbReference>
<keyword evidence="7 10" id="KW-0235">DNA replication</keyword>
<dbReference type="SUPFAM" id="SSF55979">
    <property type="entry name" value="DNA clamp"/>
    <property type="match status" value="3"/>
</dbReference>
<dbReference type="KEGG" id="gms:SOIL9_70130"/>
<dbReference type="SMART" id="SM00480">
    <property type="entry name" value="POL3Bc"/>
    <property type="match status" value="1"/>
</dbReference>
<dbReference type="SMR" id="A0A6P2CNX1"/>
<dbReference type="EMBL" id="LR593886">
    <property type="protein sequence ID" value="VTR90701.1"/>
    <property type="molecule type" value="Genomic_DNA"/>
</dbReference>
<dbReference type="RefSeq" id="WP_162665803.1">
    <property type="nucleotide sequence ID" value="NZ_LR593886.1"/>
</dbReference>
<evidence type="ECO:0000256" key="10">
    <source>
        <dbReference type="PIRNR" id="PIRNR000804"/>
    </source>
</evidence>
<keyword evidence="15" id="KW-1185">Reference proteome</keyword>
<feature type="domain" description="DNA polymerase III beta sliding clamp N-terminal" evidence="11">
    <location>
        <begin position="1"/>
        <end position="119"/>
    </location>
</feature>
<evidence type="ECO:0000259" key="12">
    <source>
        <dbReference type="Pfam" id="PF02767"/>
    </source>
</evidence>
<name>A0A6P2CNX1_9BACT</name>
<feature type="domain" description="DNA polymerase III beta sliding clamp C-terminal" evidence="13">
    <location>
        <begin position="259"/>
        <end position="372"/>
    </location>
</feature>
<evidence type="ECO:0000256" key="6">
    <source>
        <dbReference type="ARBA" id="ARBA00022695"/>
    </source>
</evidence>
<dbReference type="InterPro" id="IPR022635">
    <property type="entry name" value="DNA_polIII_beta_C"/>
</dbReference>
<comment type="subunit">
    <text evidence="10">Forms a ring-shaped head-to-tail homodimer around DNA.</text>
</comment>
<dbReference type="Gene3D" id="3.70.10.10">
    <property type="match status" value="1"/>
</dbReference>
<feature type="domain" description="DNA polymerase III beta sliding clamp central" evidence="12">
    <location>
        <begin position="130"/>
        <end position="248"/>
    </location>
</feature>
<keyword evidence="6 10" id="KW-0548">Nucleotidyltransferase</keyword>
<dbReference type="PANTHER" id="PTHR30478">
    <property type="entry name" value="DNA POLYMERASE III SUBUNIT BETA"/>
    <property type="match status" value="1"/>
</dbReference>
<dbReference type="InterPro" id="IPR022634">
    <property type="entry name" value="DNA_polIII_beta_N"/>
</dbReference>
<evidence type="ECO:0000259" key="11">
    <source>
        <dbReference type="Pfam" id="PF00712"/>
    </source>
</evidence>
<evidence type="ECO:0000256" key="5">
    <source>
        <dbReference type="ARBA" id="ARBA00022679"/>
    </source>
</evidence>
<keyword evidence="5 10" id="KW-0808">Transferase</keyword>
<evidence type="ECO:0000256" key="4">
    <source>
        <dbReference type="ARBA" id="ARBA00022490"/>
    </source>
</evidence>
<sequence length="375" mass="40879">MKITCQRDSLLTACQLVKAAVAARTTKPVLSNIKASAQDDTLTLVAYDMEVGIRYELPGIVVARAGSCILPITELEKILRESGDPDISLDAGSEAILVKTTGGRFEMPSLDVNEFPDIPSFDDGGHYHEITAGTLRTMIRRTAFSADKKDTSGRFSLTGVLWEAEEKGAHLVATDTKRLAVCHGPASVYGVKDGVKTLHLVPLKAIALRERNRAGDQELIRIGLRANAALFQTERAMIYPSLVQGKFPPYREIISKTQKDSTQKISLPVDSFLSRVRQAAIMTDDESMRVDMTFDAGAVTMKARGAKTGASEVTLELPEYDGPKTEIAFDPSYLVEFLRSLDGEPTVLLEVSTGLRPALFTCGDQYSYLVMPLTG</sequence>
<evidence type="ECO:0000256" key="7">
    <source>
        <dbReference type="ARBA" id="ARBA00022705"/>
    </source>
</evidence>
<evidence type="ECO:0000256" key="8">
    <source>
        <dbReference type="ARBA" id="ARBA00022932"/>
    </source>
</evidence>
<protein>
    <recommendedName>
        <fullName evidence="3 10">Beta sliding clamp</fullName>
    </recommendedName>
</protein>
<dbReference type="Gene3D" id="3.10.150.10">
    <property type="entry name" value="DNA Polymerase III, subunit A, domain 2"/>
    <property type="match status" value="1"/>
</dbReference>